<gene>
    <name evidence="2" type="ORF">RF11_06520</name>
</gene>
<organism evidence="2 3">
    <name type="scientific">Thelohanellus kitauei</name>
    <name type="common">Myxosporean</name>
    <dbReference type="NCBI Taxonomy" id="669202"/>
    <lineage>
        <taxon>Eukaryota</taxon>
        <taxon>Metazoa</taxon>
        <taxon>Cnidaria</taxon>
        <taxon>Myxozoa</taxon>
        <taxon>Myxosporea</taxon>
        <taxon>Bivalvulida</taxon>
        <taxon>Platysporina</taxon>
        <taxon>Myxobolidae</taxon>
        <taxon>Thelohanellus</taxon>
    </lineage>
</organism>
<sequence length="155" mass="17755">MKNILLPIDFSCDVQQAVDFVINFVPKPYKLVFVNAYVCELDGVFKEFEYHISDDQLHLILATVSTDFQDKLSKMEIIKKKYSILCSVETKILFAKGMGVREAVSHYLKEQKFDMMVIGSKNPSSFFGYIFKSFAADMLSESKVPTTIIHHINHS</sequence>
<evidence type="ECO:0000259" key="1">
    <source>
        <dbReference type="Pfam" id="PF00582"/>
    </source>
</evidence>
<keyword evidence="3" id="KW-1185">Reference proteome</keyword>
<evidence type="ECO:0000313" key="3">
    <source>
        <dbReference type="Proteomes" id="UP000031668"/>
    </source>
</evidence>
<feature type="domain" description="UspA" evidence="1">
    <location>
        <begin position="1"/>
        <end position="150"/>
    </location>
</feature>
<dbReference type="PRINTS" id="PR01438">
    <property type="entry name" value="UNVRSLSTRESS"/>
</dbReference>
<dbReference type="SUPFAM" id="SSF52402">
    <property type="entry name" value="Adenine nucleotide alpha hydrolases-like"/>
    <property type="match status" value="1"/>
</dbReference>
<dbReference type="InterPro" id="IPR006016">
    <property type="entry name" value="UspA"/>
</dbReference>
<dbReference type="Pfam" id="PF00582">
    <property type="entry name" value="Usp"/>
    <property type="match status" value="1"/>
</dbReference>
<dbReference type="InterPro" id="IPR014729">
    <property type="entry name" value="Rossmann-like_a/b/a_fold"/>
</dbReference>
<comment type="caution">
    <text evidence="2">The sequence shown here is derived from an EMBL/GenBank/DDBJ whole genome shotgun (WGS) entry which is preliminary data.</text>
</comment>
<name>A0A0C2MJ77_THEKT</name>
<dbReference type="Proteomes" id="UP000031668">
    <property type="component" value="Unassembled WGS sequence"/>
</dbReference>
<dbReference type="AlphaFoldDB" id="A0A0C2MJ77"/>
<dbReference type="CDD" id="cd00293">
    <property type="entry name" value="USP-like"/>
    <property type="match status" value="1"/>
</dbReference>
<protein>
    <recommendedName>
        <fullName evidence="1">UspA domain-containing protein</fullName>
    </recommendedName>
</protein>
<accession>A0A0C2MJ77</accession>
<proteinExistence type="predicted"/>
<dbReference type="InterPro" id="IPR006015">
    <property type="entry name" value="Universal_stress_UspA"/>
</dbReference>
<dbReference type="OrthoDB" id="10455049at2759"/>
<dbReference type="EMBL" id="JWZT01004301">
    <property type="protein sequence ID" value="KII64405.1"/>
    <property type="molecule type" value="Genomic_DNA"/>
</dbReference>
<reference evidence="2 3" key="1">
    <citation type="journal article" date="2014" name="Genome Biol. Evol.">
        <title>The genome of the myxosporean Thelohanellus kitauei shows adaptations to nutrient acquisition within its fish host.</title>
        <authorList>
            <person name="Yang Y."/>
            <person name="Xiong J."/>
            <person name="Zhou Z."/>
            <person name="Huo F."/>
            <person name="Miao W."/>
            <person name="Ran C."/>
            <person name="Liu Y."/>
            <person name="Zhang J."/>
            <person name="Feng J."/>
            <person name="Wang M."/>
            <person name="Wang M."/>
            <person name="Wang L."/>
            <person name="Yao B."/>
        </authorList>
    </citation>
    <scope>NUCLEOTIDE SEQUENCE [LARGE SCALE GENOMIC DNA]</scope>
    <source>
        <strain evidence="2">Wuqing</strain>
    </source>
</reference>
<evidence type="ECO:0000313" key="2">
    <source>
        <dbReference type="EMBL" id="KII64405.1"/>
    </source>
</evidence>
<dbReference type="Gene3D" id="3.40.50.620">
    <property type="entry name" value="HUPs"/>
    <property type="match status" value="1"/>
</dbReference>